<gene>
    <name evidence="1" type="ORF">llap_16229</name>
</gene>
<evidence type="ECO:0000313" key="1">
    <source>
        <dbReference type="EMBL" id="PKU33467.1"/>
    </source>
</evidence>
<reference evidence="2" key="1">
    <citation type="submission" date="2017-11" db="EMBL/GenBank/DDBJ databases">
        <authorList>
            <person name="Lima N.C."/>
            <person name="Parody-Merino A.M."/>
            <person name="Battley P.F."/>
            <person name="Fidler A.E."/>
            <person name="Prosdocimi F."/>
        </authorList>
    </citation>
    <scope>NUCLEOTIDE SEQUENCE [LARGE SCALE GENOMIC DNA]</scope>
</reference>
<organism evidence="1 2">
    <name type="scientific">Limosa lapponica baueri</name>
    <dbReference type="NCBI Taxonomy" id="1758121"/>
    <lineage>
        <taxon>Eukaryota</taxon>
        <taxon>Metazoa</taxon>
        <taxon>Chordata</taxon>
        <taxon>Craniata</taxon>
        <taxon>Vertebrata</taxon>
        <taxon>Euteleostomi</taxon>
        <taxon>Archelosauria</taxon>
        <taxon>Archosauria</taxon>
        <taxon>Dinosauria</taxon>
        <taxon>Saurischia</taxon>
        <taxon>Theropoda</taxon>
        <taxon>Coelurosauria</taxon>
        <taxon>Aves</taxon>
        <taxon>Neognathae</taxon>
        <taxon>Neoaves</taxon>
        <taxon>Charadriiformes</taxon>
        <taxon>Scolopacidae</taxon>
        <taxon>Limosa</taxon>
    </lineage>
</organism>
<dbReference type="AlphaFoldDB" id="A0A2I0TI14"/>
<dbReference type="EMBL" id="KZ510061">
    <property type="protein sequence ID" value="PKU33467.1"/>
    <property type="molecule type" value="Genomic_DNA"/>
</dbReference>
<keyword evidence="2" id="KW-1185">Reference proteome</keyword>
<reference evidence="2" key="2">
    <citation type="submission" date="2017-12" db="EMBL/GenBank/DDBJ databases">
        <title>Genome sequence of the Bar-tailed Godwit (Limosa lapponica baueri).</title>
        <authorList>
            <person name="Lima N.C.B."/>
            <person name="Parody-Merino A.M."/>
            <person name="Battley P.F."/>
            <person name="Fidler A.E."/>
            <person name="Prosdocimi F."/>
        </authorList>
    </citation>
    <scope>NUCLEOTIDE SEQUENCE [LARGE SCALE GENOMIC DNA]</scope>
</reference>
<accession>A0A2I0TI14</accession>
<protein>
    <submittedName>
        <fullName evidence="1">Uncharacterized protein</fullName>
    </submittedName>
</protein>
<proteinExistence type="predicted"/>
<dbReference type="Proteomes" id="UP000233556">
    <property type="component" value="Unassembled WGS sequence"/>
</dbReference>
<name>A0A2I0TI14_LIMLA</name>
<evidence type="ECO:0000313" key="2">
    <source>
        <dbReference type="Proteomes" id="UP000233556"/>
    </source>
</evidence>
<sequence length="100" mass="10747">MTNGFMLRDSFRPGLKLGSFVMKLFVMFDSSQRDRGVPSGFQSLPVTVTDLESFAVGVLHPACLEELGVAPKCPGATSLLRDEEVSGGTQALLEMLIILA</sequence>